<dbReference type="EMBL" id="JBDPZN010000002">
    <property type="protein sequence ID" value="MEO3681923.1"/>
    <property type="molecule type" value="Genomic_DNA"/>
</dbReference>
<dbReference type="Gene3D" id="2.60.40.10">
    <property type="entry name" value="Immunoglobulins"/>
    <property type="match status" value="1"/>
</dbReference>
<sequence>MTLSRKLGPYSLLACAMLVSACGGDSNNNDQGTPTSSAFEICSENITYSIADTNSQLTFIVEHHYAKDKPGSIIANLNQQDSIGKIFLWQQISGPSLELTAVNSQVLAFTPTSNKDYAFKVTVSGDNISIEETVSITADSGDSILRINSDHQMVNRTDASLRIQNINGQVPENISWCMYPSDNNKAFTNVDLSDITRPLFVAPNVDTDQLFSLKATASFDGQTISDDVNLLVTKEKAAPTDAYFSYPVARTHAYKPDSPYANQLASCVYSNQFVEPCNIVNVLPFISQDTKPDPIDTIMDRVLVSHDWMAVNFEAYLRAQTHNDFVELLQSVTAIVISYDIRPAFYAGYIGAIYLDPEYLWLTSAQRDTINETPDYRSNFGEELNYLSPYRYVKNNDYAGQYIEIGNRTNRTMENMSSNLARLLYHELAHANDYYPQSIHANIQGPTLKEEYQRRYEANAMTSDQLNIRYPLTSTEMYGLANVNYSGESANNTQKAYTPSDVAQFFANDLANDDYAYSSTREDAAMLFEEVMMSHRYGILRDIAITDKPEVATSSTIVVEWGQRGRIGQPELYDRASYVVSQMLPAIEVTQVMDGLPAPVALINGLSWAQNLVLTTDPSKSSQKVSSQAEQNAVDPRPLQFSGNDHLQQ</sequence>
<feature type="chain" id="PRO_5047025241" description="Lipoprotein" evidence="2">
    <location>
        <begin position="22"/>
        <end position="649"/>
    </location>
</feature>
<dbReference type="InterPro" id="IPR013783">
    <property type="entry name" value="Ig-like_fold"/>
</dbReference>
<name>A0ABV0FM63_9GAMM</name>
<keyword evidence="4" id="KW-1185">Reference proteome</keyword>
<evidence type="ECO:0000256" key="1">
    <source>
        <dbReference type="SAM" id="MobiDB-lite"/>
    </source>
</evidence>
<evidence type="ECO:0000313" key="4">
    <source>
        <dbReference type="Proteomes" id="UP001477278"/>
    </source>
</evidence>
<evidence type="ECO:0008006" key="5">
    <source>
        <dbReference type="Google" id="ProtNLM"/>
    </source>
</evidence>
<evidence type="ECO:0000256" key="2">
    <source>
        <dbReference type="SAM" id="SignalP"/>
    </source>
</evidence>
<dbReference type="PROSITE" id="PS51257">
    <property type="entry name" value="PROKAR_LIPOPROTEIN"/>
    <property type="match status" value="1"/>
</dbReference>
<comment type="caution">
    <text evidence="3">The sequence shown here is derived from an EMBL/GenBank/DDBJ whole genome shotgun (WGS) entry which is preliminary data.</text>
</comment>
<accession>A0ABV0FM63</accession>
<protein>
    <recommendedName>
        <fullName evidence="5">Lipoprotein</fullName>
    </recommendedName>
</protein>
<gene>
    <name evidence="3" type="ORF">ABHN84_06375</name>
</gene>
<feature type="compositionally biased region" description="Polar residues" evidence="1">
    <location>
        <begin position="619"/>
        <end position="631"/>
    </location>
</feature>
<proteinExistence type="predicted"/>
<keyword evidence="2" id="KW-0732">Signal</keyword>
<organism evidence="3 4">
    <name type="scientific">Shewanella vesiculosa</name>
    <dbReference type="NCBI Taxonomy" id="518738"/>
    <lineage>
        <taxon>Bacteria</taxon>
        <taxon>Pseudomonadati</taxon>
        <taxon>Pseudomonadota</taxon>
        <taxon>Gammaproteobacteria</taxon>
        <taxon>Alteromonadales</taxon>
        <taxon>Shewanellaceae</taxon>
        <taxon>Shewanella</taxon>
    </lineage>
</organism>
<evidence type="ECO:0000313" key="3">
    <source>
        <dbReference type="EMBL" id="MEO3681923.1"/>
    </source>
</evidence>
<dbReference type="Proteomes" id="UP001477278">
    <property type="component" value="Unassembled WGS sequence"/>
</dbReference>
<feature type="signal peptide" evidence="2">
    <location>
        <begin position="1"/>
        <end position="21"/>
    </location>
</feature>
<dbReference type="RefSeq" id="WP_347689832.1">
    <property type="nucleotide sequence ID" value="NZ_JBDPZN010000002.1"/>
</dbReference>
<feature type="region of interest" description="Disordered" evidence="1">
    <location>
        <begin position="619"/>
        <end position="649"/>
    </location>
</feature>
<reference evidence="3 4" key="1">
    <citation type="submission" date="2024-05" db="EMBL/GenBank/DDBJ databases">
        <title>Genome sequencing of Marine Estuary Bacteria, Shewanella vesiculosa and S. baltica, and Pseudomonas syringae.</title>
        <authorList>
            <person name="Gurung A."/>
            <person name="Maclea K.S."/>
        </authorList>
    </citation>
    <scope>NUCLEOTIDE SEQUENCE [LARGE SCALE GENOMIC DNA]</scope>
    <source>
        <strain evidence="3 4">1A</strain>
    </source>
</reference>